<protein>
    <submittedName>
        <fullName evidence="1">DNA-directed DNA polymerase</fullName>
    </submittedName>
</protein>
<name>A0ABQ5E741_9ASTR</name>
<dbReference type="PANTHER" id="PTHR33067:SF35">
    <property type="entry name" value="ASPARTIC PEPTIDASE DDI1-TYPE DOMAIN-CONTAINING PROTEIN"/>
    <property type="match status" value="1"/>
</dbReference>
<gene>
    <name evidence="1" type="ORF">Tco_0955399</name>
</gene>
<dbReference type="PANTHER" id="PTHR33067">
    <property type="entry name" value="RNA-DIRECTED DNA POLYMERASE-RELATED"/>
    <property type="match status" value="1"/>
</dbReference>
<dbReference type="Proteomes" id="UP001151760">
    <property type="component" value="Unassembled WGS sequence"/>
</dbReference>
<dbReference type="CDD" id="cd00303">
    <property type="entry name" value="retropepsin_like"/>
    <property type="match status" value="1"/>
</dbReference>
<evidence type="ECO:0000313" key="2">
    <source>
        <dbReference type="Proteomes" id="UP001151760"/>
    </source>
</evidence>
<keyword evidence="1" id="KW-0808">Transferase</keyword>
<sequence>MPKYAKFLKGLLTNKARLEEAYTITVNKRCSVVLLNKLPSKEKDLGSFTIPCDIGQLHINNALADLWASISLMPYTMYEKLGLGEPKATRMSLELADRSIQYPRGIIENVLIKVDKFVFPIDFVFLDMPDDSRVPIILGRLFLATARSMIDVFSKKITLRVGDDEVIFDVDQSIKKPPAEDDECYGIDDLDNTINAEAQDLLTNDRSNSFLLKGLEKSINQSDLESCESLENKSNNESDLGIAIRRINSVNTPYSVEQRTARSDGVKSVHLYSASANENDEKRLELKSLPNHLEYPFLQRDKSFPIIISSKLSEKEKMLLL</sequence>
<reference evidence="1" key="2">
    <citation type="submission" date="2022-01" db="EMBL/GenBank/DDBJ databases">
        <authorList>
            <person name="Yamashiro T."/>
            <person name="Shiraishi A."/>
            <person name="Satake H."/>
            <person name="Nakayama K."/>
        </authorList>
    </citation>
    <scope>NUCLEOTIDE SEQUENCE</scope>
</reference>
<keyword evidence="1" id="KW-0239">DNA-directed DNA polymerase</keyword>
<accession>A0ABQ5E741</accession>
<dbReference type="EMBL" id="BQNB010016005">
    <property type="protein sequence ID" value="GJT46684.1"/>
    <property type="molecule type" value="Genomic_DNA"/>
</dbReference>
<dbReference type="Gene3D" id="2.40.70.10">
    <property type="entry name" value="Acid Proteases"/>
    <property type="match status" value="1"/>
</dbReference>
<evidence type="ECO:0000313" key="1">
    <source>
        <dbReference type="EMBL" id="GJT46684.1"/>
    </source>
</evidence>
<organism evidence="1 2">
    <name type="scientific">Tanacetum coccineum</name>
    <dbReference type="NCBI Taxonomy" id="301880"/>
    <lineage>
        <taxon>Eukaryota</taxon>
        <taxon>Viridiplantae</taxon>
        <taxon>Streptophyta</taxon>
        <taxon>Embryophyta</taxon>
        <taxon>Tracheophyta</taxon>
        <taxon>Spermatophyta</taxon>
        <taxon>Magnoliopsida</taxon>
        <taxon>eudicotyledons</taxon>
        <taxon>Gunneridae</taxon>
        <taxon>Pentapetalae</taxon>
        <taxon>asterids</taxon>
        <taxon>campanulids</taxon>
        <taxon>Asterales</taxon>
        <taxon>Asteraceae</taxon>
        <taxon>Asteroideae</taxon>
        <taxon>Anthemideae</taxon>
        <taxon>Anthemidinae</taxon>
        <taxon>Tanacetum</taxon>
    </lineage>
</organism>
<dbReference type="GO" id="GO:0003887">
    <property type="term" value="F:DNA-directed DNA polymerase activity"/>
    <property type="evidence" value="ECO:0007669"/>
    <property type="project" value="UniProtKB-KW"/>
</dbReference>
<keyword evidence="1" id="KW-0548">Nucleotidyltransferase</keyword>
<keyword evidence="2" id="KW-1185">Reference proteome</keyword>
<dbReference type="InterPro" id="IPR021109">
    <property type="entry name" value="Peptidase_aspartic_dom_sf"/>
</dbReference>
<comment type="caution">
    <text evidence="1">The sequence shown here is derived from an EMBL/GenBank/DDBJ whole genome shotgun (WGS) entry which is preliminary data.</text>
</comment>
<reference evidence="1" key="1">
    <citation type="journal article" date="2022" name="Int. J. Mol. Sci.">
        <title>Draft Genome of Tanacetum Coccineum: Genomic Comparison of Closely Related Tanacetum-Family Plants.</title>
        <authorList>
            <person name="Yamashiro T."/>
            <person name="Shiraishi A."/>
            <person name="Nakayama K."/>
            <person name="Satake H."/>
        </authorList>
    </citation>
    <scope>NUCLEOTIDE SEQUENCE</scope>
</reference>
<proteinExistence type="predicted"/>